<comment type="caution">
    <text evidence="2">The sequence shown here is derived from an EMBL/GenBank/DDBJ whole genome shotgun (WGS) entry which is preliminary data.</text>
</comment>
<keyword evidence="1" id="KW-1133">Transmembrane helix</keyword>
<keyword evidence="3" id="KW-1185">Reference proteome</keyword>
<organism evidence="2 3">
    <name type="scientific">Actinocatenispora rupis</name>
    <dbReference type="NCBI Taxonomy" id="519421"/>
    <lineage>
        <taxon>Bacteria</taxon>
        <taxon>Bacillati</taxon>
        <taxon>Actinomycetota</taxon>
        <taxon>Actinomycetes</taxon>
        <taxon>Micromonosporales</taxon>
        <taxon>Micromonosporaceae</taxon>
        <taxon>Actinocatenispora</taxon>
    </lineage>
</organism>
<keyword evidence="1" id="KW-0812">Transmembrane</keyword>
<evidence type="ECO:0000313" key="2">
    <source>
        <dbReference type="EMBL" id="GID13986.1"/>
    </source>
</evidence>
<gene>
    <name evidence="2" type="ORF">Aru02nite_48750</name>
</gene>
<proteinExistence type="predicted"/>
<reference evidence="2" key="1">
    <citation type="submission" date="2021-01" db="EMBL/GenBank/DDBJ databases">
        <title>Whole genome shotgun sequence of Actinocatenispora rupis NBRC 107355.</title>
        <authorList>
            <person name="Komaki H."/>
            <person name="Tamura T."/>
        </authorList>
    </citation>
    <scope>NUCLEOTIDE SEQUENCE</scope>
    <source>
        <strain evidence="2">NBRC 107355</strain>
    </source>
</reference>
<dbReference type="RefSeq" id="WP_203661520.1">
    <property type="nucleotide sequence ID" value="NZ_BAAAZM010000014.1"/>
</dbReference>
<dbReference type="EMBL" id="BOMB01000028">
    <property type="protein sequence ID" value="GID13986.1"/>
    <property type="molecule type" value="Genomic_DNA"/>
</dbReference>
<sequence length="379" mass="38986">MDDELLRDALHEYVSADEPPMRVSSAGLIAAGRRRQRAGRAAALTGTVAAVLAVLAGATLWSARSVPERPATAGSAASRRIDAALRAALPHRGTLVLRTLAPVPGGTAWHGSWVSTVDGRTQVIRVDLGFTAASGPCGGTDCQVTAGPYGTRVATYRAAGVLWAAHRRTDTFEVRVGDAPPSRTAFRYGRDELVRAATSAALTVPVPDGMRVDHHPAAAPAGFARRLDAAVRGGLPGGAGLRTYQEPVGLSADATGPRRTTGPADFWYADWTIPGQPGGPRITVRVDAPGTGAASRSVARALCGAAACTPVAGTHGTWTVTYEQRLGPGDGDPVLRTAAVVRADGSRVLVGEEVAASVEFPYSGTELAAAASDPAMSYG</sequence>
<dbReference type="Proteomes" id="UP000612808">
    <property type="component" value="Unassembled WGS sequence"/>
</dbReference>
<name>A0A8J3NCF2_9ACTN</name>
<keyword evidence="1" id="KW-0472">Membrane</keyword>
<accession>A0A8J3NCF2</accession>
<protein>
    <submittedName>
        <fullName evidence="2">Uncharacterized protein</fullName>
    </submittedName>
</protein>
<dbReference type="AlphaFoldDB" id="A0A8J3NCF2"/>
<evidence type="ECO:0000256" key="1">
    <source>
        <dbReference type="SAM" id="Phobius"/>
    </source>
</evidence>
<evidence type="ECO:0000313" key="3">
    <source>
        <dbReference type="Proteomes" id="UP000612808"/>
    </source>
</evidence>
<feature type="transmembrane region" description="Helical" evidence="1">
    <location>
        <begin position="41"/>
        <end position="61"/>
    </location>
</feature>